<keyword evidence="5" id="KW-0333">Golgi apparatus</keyword>
<dbReference type="Gene3D" id="1.25.40.90">
    <property type="match status" value="1"/>
</dbReference>
<dbReference type="GO" id="GO:0032050">
    <property type="term" value="F:clathrin heavy chain binding"/>
    <property type="evidence" value="ECO:0007669"/>
    <property type="project" value="TreeGrafter"/>
</dbReference>
<dbReference type="Proteomes" id="UP000541444">
    <property type="component" value="Unassembled WGS sequence"/>
</dbReference>
<dbReference type="InterPro" id="IPR048050">
    <property type="entry name" value="ANTH_N_plant"/>
</dbReference>
<dbReference type="SUPFAM" id="SSF89009">
    <property type="entry name" value="GAT-like domain"/>
    <property type="match status" value="1"/>
</dbReference>
<keyword evidence="11" id="KW-1185">Reference proteome</keyword>
<keyword evidence="6" id="KW-0472">Membrane</keyword>
<name>A0A7J7NNJ7_9MAGN</name>
<evidence type="ECO:0000256" key="2">
    <source>
        <dbReference type="ARBA" id="ARBA00004555"/>
    </source>
</evidence>
<dbReference type="Pfam" id="PF07651">
    <property type="entry name" value="ANTH"/>
    <property type="match status" value="1"/>
</dbReference>
<dbReference type="CDD" id="cd16987">
    <property type="entry name" value="ANTH_N_AP180_plant"/>
    <property type="match status" value="1"/>
</dbReference>
<feature type="domain" description="ENTH" evidence="9">
    <location>
        <begin position="25"/>
        <end position="156"/>
    </location>
</feature>
<evidence type="ECO:0000256" key="3">
    <source>
        <dbReference type="ARBA" id="ARBA00004600"/>
    </source>
</evidence>
<evidence type="ECO:0000259" key="9">
    <source>
        <dbReference type="PROSITE" id="PS50942"/>
    </source>
</evidence>
<evidence type="ECO:0000256" key="1">
    <source>
        <dbReference type="ARBA" id="ARBA00004132"/>
    </source>
</evidence>
<proteinExistence type="predicted"/>
<sequence length="390" mass="44592">MNLWKKASSFLKDQNSIFFAKLARRTSFRNPDLETAIIRATSHDEFSVDYKNAQRVFSWVRTSPTSLSPLICALSARLEKTRYWVVALKGLMLMHGIYCCKIPALRRIGRLPFDLSDFVDGYSSSERTWEYNAFVRAYFAFLDQRSVYDASEDTKHDQNNANEASILLALQELQRSQVLLDMLMQIRPYSDGLDVVLILEAMDCIIIEIFDVYSRICNGVAGVLVQIYEANKAEGELALRILYKAALQAAELSSYFEFCRENGVLNASEFPKVEQIPDEDIQDLEQLINGVSSRRISETFQDENTVETMTKAGEDTQLTEEQDARSLLRTIVTENWVVFDDENAKYIDPFEASPGIPEFLCGYEDGFNNSRGFLQLNQYYNSLPRAFPIT</sequence>
<dbReference type="InterPro" id="IPR013809">
    <property type="entry name" value="ENTH"/>
</dbReference>
<dbReference type="SMART" id="SM00273">
    <property type="entry name" value="ENTH"/>
    <property type="match status" value="1"/>
</dbReference>
<dbReference type="AlphaFoldDB" id="A0A7J7NNJ7"/>
<dbReference type="Gene3D" id="1.20.58.150">
    <property type="entry name" value="ANTH domain"/>
    <property type="match status" value="1"/>
</dbReference>
<dbReference type="FunFam" id="1.25.40.90:FF:000027">
    <property type="entry name" value="Putative clathrin assembly protein"/>
    <property type="match status" value="1"/>
</dbReference>
<evidence type="ECO:0000313" key="11">
    <source>
        <dbReference type="Proteomes" id="UP000541444"/>
    </source>
</evidence>
<dbReference type="GO" id="GO:0000149">
    <property type="term" value="F:SNARE binding"/>
    <property type="evidence" value="ECO:0007669"/>
    <property type="project" value="TreeGrafter"/>
</dbReference>
<dbReference type="GO" id="GO:0005546">
    <property type="term" value="F:phosphatidylinositol-4,5-bisphosphate binding"/>
    <property type="evidence" value="ECO:0007669"/>
    <property type="project" value="TreeGrafter"/>
</dbReference>
<dbReference type="GO" id="GO:0005794">
    <property type="term" value="C:Golgi apparatus"/>
    <property type="evidence" value="ECO:0007669"/>
    <property type="project" value="UniProtKB-SubCell"/>
</dbReference>
<comment type="caution">
    <text evidence="10">The sequence shown here is derived from an EMBL/GenBank/DDBJ whole genome shotgun (WGS) entry which is preliminary data.</text>
</comment>
<evidence type="ECO:0000256" key="4">
    <source>
        <dbReference type="ARBA" id="ARBA00022583"/>
    </source>
</evidence>
<keyword evidence="8" id="KW-0968">Cytoplasmic vesicle</keyword>
<dbReference type="InterPro" id="IPR014712">
    <property type="entry name" value="ANTH_dom_sf"/>
</dbReference>
<dbReference type="InterPro" id="IPR045192">
    <property type="entry name" value="AP180-like"/>
</dbReference>
<dbReference type="GO" id="GO:0006900">
    <property type="term" value="P:vesicle budding from membrane"/>
    <property type="evidence" value="ECO:0007669"/>
    <property type="project" value="TreeGrafter"/>
</dbReference>
<evidence type="ECO:0000256" key="6">
    <source>
        <dbReference type="ARBA" id="ARBA00023136"/>
    </source>
</evidence>
<evidence type="ECO:0000256" key="8">
    <source>
        <dbReference type="ARBA" id="ARBA00023329"/>
    </source>
</evidence>
<dbReference type="GO" id="GO:0030136">
    <property type="term" value="C:clathrin-coated vesicle"/>
    <property type="evidence" value="ECO:0007669"/>
    <property type="project" value="UniProtKB-SubCell"/>
</dbReference>
<evidence type="ECO:0000256" key="7">
    <source>
        <dbReference type="ARBA" id="ARBA00023176"/>
    </source>
</evidence>
<evidence type="ECO:0000256" key="5">
    <source>
        <dbReference type="ARBA" id="ARBA00023034"/>
    </source>
</evidence>
<dbReference type="GO" id="GO:0048268">
    <property type="term" value="P:clathrin coat assembly"/>
    <property type="evidence" value="ECO:0007669"/>
    <property type="project" value="InterPro"/>
</dbReference>
<comment type="subcellular location">
    <subcellularLocation>
        <location evidence="1">Cytoplasmic vesicle</location>
        <location evidence="1">Clathrin-coated vesicle</location>
    </subcellularLocation>
    <subcellularLocation>
        <location evidence="2">Golgi apparatus</location>
    </subcellularLocation>
    <subcellularLocation>
        <location evidence="3">Membrane</location>
        <location evidence="3">Clathrin-coated pit</location>
    </subcellularLocation>
</comment>
<dbReference type="GO" id="GO:0072583">
    <property type="term" value="P:clathrin-dependent endocytosis"/>
    <property type="evidence" value="ECO:0007669"/>
    <property type="project" value="InterPro"/>
</dbReference>
<dbReference type="PANTHER" id="PTHR22951:SF19">
    <property type="entry name" value="OS08G0467300 PROTEIN"/>
    <property type="match status" value="1"/>
</dbReference>
<protein>
    <recommendedName>
        <fullName evidence="9">ENTH domain-containing protein</fullName>
    </recommendedName>
</protein>
<keyword evidence="4" id="KW-0254">Endocytosis</keyword>
<gene>
    <name evidence="10" type="ORF">GIB67_005212</name>
</gene>
<dbReference type="InterPro" id="IPR011417">
    <property type="entry name" value="ANTH_dom"/>
</dbReference>
<dbReference type="PROSITE" id="PS50942">
    <property type="entry name" value="ENTH"/>
    <property type="match status" value="1"/>
</dbReference>
<dbReference type="GO" id="GO:0005545">
    <property type="term" value="F:1-phosphatidylinositol binding"/>
    <property type="evidence" value="ECO:0007669"/>
    <property type="project" value="InterPro"/>
</dbReference>
<organism evidence="10 11">
    <name type="scientific">Kingdonia uniflora</name>
    <dbReference type="NCBI Taxonomy" id="39325"/>
    <lineage>
        <taxon>Eukaryota</taxon>
        <taxon>Viridiplantae</taxon>
        <taxon>Streptophyta</taxon>
        <taxon>Embryophyta</taxon>
        <taxon>Tracheophyta</taxon>
        <taxon>Spermatophyta</taxon>
        <taxon>Magnoliopsida</taxon>
        <taxon>Ranunculales</taxon>
        <taxon>Circaeasteraceae</taxon>
        <taxon>Kingdonia</taxon>
    </lineage>
</organism>
<reference evidence="10 11" key="1">
    <citation type="journal article" date="2020" name="IScience">
        <title>Genome Sequencing of the Endangered Kingdonia uniflora (Circaeasteraceae, Ranunculales) Reveals Potential Mechanisms of Evolutionary Specialization.</title>
        <authorList>
            <person name="Sun Y."/>
            <person name="Deng T."/>
            <person name="Zhang A."/>
            <person name="Moore M.J."/>
            <person name="Landis J.B."/>
            <person name="Lin N."/>
            <person name="Zhang H."/>
            <person name="Zhang X."/>
            <person name="Huang J."/>
            <person name="Zhang X."/>
            <person name="Sun H."/>
            <person name="Wang H."/>
        </authorList>
    </citation>
    <scope>NUCLEOTIDE SEQUENCE [LARGE SCALE GENOMIC DNA]</scope>
    <source>
        <strain evidence="10">TB1705</strain>
        <tissue evidence="10">Leaf</tissue>
    </source>
</reference>
<keyword evidence="7" id="KW-0168">Coated pit</keyword>
<dbReference type="PANTHER" id="PTHR22951">
    <property type="entry name" value="CLATHRIN ASSEMBLY PROTEIN"/>
    <property type="match status" value="1"/>
</dbReference>
<accession>A0A7J7NNJ7</accession>
<dbReference type="EMBL" id="JACGCM010000692">
    <property type="protein sequence ID" value="KAF6168600.1"/>
    <property type="molecule type" value="Genomic_DNA"/>
</dbReference>
<dbReference type="OrthoDB" id="682511at2759"/>
<dbReference type="SUPFAM" id="SSF48464">
    <property type="entry name" value="ENTH/VHS domain"/>
    <property type="match status" value="1"/>
</dbReference>
<evidence type="ECO:0000313" key="10">
    <source>
        <dbReference type="EMBL" id="KAF6168600.1"/>
    </source>
</evidence>
<dbReference type="InterPro" id="IPR008942">
    <property type="entry name" value="ENTH_VHS"/>
</dbReference>
<dbReference type="GO" id="GO:0005905">
    <property type="term" value="C:clathrin-coated pit"/>
    <property type="evidence" value="ECO:0007669"/>
    <property type="project" value="UniProtKB-SubCell"/>
</dbReference>